<dbReference type="AlphaFoldDB" id="A0A433JHC8"/>
<sequence>MKFNISCMAILFSISATVAAGTTGGACVAGNVATPCVENKWDLGIQALYLQPLYSDSYSYFGSFVDAGGNRLYNPERPRHAWAFNLQGAYHFEAGRDLQLSWYHYDKSYGKQYLTGDTTTPSIDAANFHPRWDAVNLEFGQMLQLHMKKYIRFHGGIQYTQIKITQNNVSTLGEPTMQKDTLKFSGAGPRIGLDLAYDVLPAFAVYAKGGSSLLLGTNKFARSLTVAEVTGSATGRQTSLVPELEGSLGMQYAHLFTHGTLELTLGYLWITYFNALQIGHVNEDQIDETSFSPQGPFVGVKWRGGN</sequence>
<feature type="chain" id="PRO_5019073575" description="Outer membrane protein beta-barrel domain-containing protein" evidence="1">
    <location>
        <begin position="21"/>
        <end position="306"/>
    </location>
</feature>
<accession>A0A433JHC8</accession>
<dbReference type="PROSITE" id="PS51257">
    <property type="entry name" value="PROKAR_LIPOPROTEIN"/>
    <property type="match status" value="1"/>
</dbReference>
<organism evidence="2 3">
    <name type="scientific">Legionella septentrionalis</name>
    <dbReference type="NCBI Taxonomy" id="2498109"/>
    <lineage>
        <taxon>Bacteria</taxon>
        <taxon>Pseudomonadati</taxon>
        <taxon>Pseudomonadota</taxon>
        <taxon>Gammaproteobacteria</taxon>
        <taxon>Legionellales</taxon>
        <taxon>Legionellaceae</taxon>
        <taxon>Legionella</taxon>
    </lineage>
</organism>
<dbReference type="Proteomes" id="UP000288012">
    <property type="component" value="Unassembled WGS sequence"/>
</dbReference>
<evidence type="ECO:0008006" key="4">
    <source>
        <dbReference type="Google" id="ProtNLM"/>
    </source>
</evidence>
<dbReference type="Pfam" id="PF05150">
    <property type="entry name" value="Legionella_OMP"/>
    <property type="match status" value="1"/>
</dbReference>
<evidence type="ECO:0000313" key="3">
    <source>
        <dbReference type="Proteomes" id="UP000288012"/>
    </source>
</evidence>
<reference evidence="2 3" key="1">
    <citation type="submission" date="2018-12" db="EMBL/GenBank/DDBJ databases">
        <title>Legionella sp,whole genome shotgun sequence.</title>
        <authorList>
            <person name="Wu H."/>
        </authorList>
    </citation>
    <scope>NUCLEOTIDE SEQUENCE [LARGE SCALE GENOMIC DNA]</scope>
    <source>
        <strain evidence="3">km714</strain>
    </source>
</reference>
<feature type="signal peptide" evidence="1">
    <location>
        <begin position="1"/>
        <end position="20"/>
    </location>
</feature>
<dbReference type="RefSeq" id="WP_127111463.1">
    <property type="nucleotide sequence ID" value="NZ_RZGR01000033.1"/>
</dbReference>
<proteinExistence type="predicted"/>
<name>A0A433JHC8_9GAMM</name>
<dbReference type="EMBL" id="RZGR01000033">
    <property type="protein sequence ID" value="RUQ81740.1"/>
    <property type="molecule type" value="Genomic_DNA"/>
</dbReference>
<dbReference type="InterPro" id="IPR007825">
    <property type="entry name" value="Major_OMP_Legionella"/>
</dbReference>
<evidence type="ECO:0000256" key="1">
    <source>
        <dbReference type="SAM" id="SignalP"/>
    </source>
</evidence>
<keyword evidence="3" id="KW-1185">Reference proteome</keyword>
<comment type="caution">
    <text evidence="2">The sequence shown here is derived from an EMBL/GenBank/DDBJ whole genome shotgun (WGS) entry which is preliminary data.</text>
</comment>
<protein>
    <recommendedName>
        <fullName evidence="4">Outer membrane protein beta-barrel domain-containing protein</fullName>
    </recommendedName>
</protein>
<evidence type="ECO:0000313" key="2">
    <source>
        <dbReference type="EMBL" id="RUQ81740.1"/>
    </source>
</evidence>
<gene>
    <name evidence="2" type="ORF">EKM59_09765</name>
</gene>
<keyword evidence="1" id="KW-0732">Signal</keyword>